<sequence>MPLHCPAILLVAASPRDAKGADELVAALAGERVLAVVRAPADDVGGRLAQTLDVPLEDEPGLAEPTPGRVVLGEIADLHRGETVLVLTSEGAGETPFETGAERPAQGAVVRRGAERPPQGAFVRMELD</sequence>
<protein>
    <submittedName>
        <fullName evidence="2">Uncharacterized protein</fullName>
    </submittedName>
</protein>
<dbReference type="KEGG" id="jli:EXU32_10495"/>
<keyword evidence="3" id="KW-1185">Reference proteome</keyword>
<dbReference type="EMBL" id="CP036164">
    <property type="protein sequence ID" value="QBF46640.1"/>
    <property type="molecule type" value="Genomic_DNA"/>
</dbReference>
<gene>
    <name evidence="2" type="ORF">EXU32_10495</name>
</gene>
<name>A0A4P6MY40_9MICO</name>
<evidence type="ECO:0000313" key="2">
    <source>
        <dbReference type="EMBL" id="QBF46640.1"/>
    </source>
</evidence>
<accession>A0A4P6MY40</accession>
<evidence type="ECO:0000313" key="3">
    <source>
        <dbReference type="Proteomes" id="UP000290408"/>
    </source>
</evidence>
<dbReference type="AlphaFoldDB" id="A0A4P6MY40"/>
<organism evidence="2 3">
    <name type="scientific">Janibacter limosus</name>
    <dbReference type="NCBI Taxonomy" id="53458"/>
    <lineage>
        <taxon>Bacteria</taxon>
        <taxon>Bacillati</taxon>
        <taxon>Actinomycetota</taxon>
        <taxon>Actinomycetes</taxon>
        <taxon>Micrococcales</taxon>
        <taxon>Intrasporangiaceae</taxon>
        <taxon>Janibacter</taxon>
    </lineage>
</organism>
<proteinExistence type="predicted"/>
<dbReference type="RefSeq" id="WP_130629858.1">
    <property type="nucleotide sequence ID" value="NZ_CP036164.1"/>
</dbReference>
<reference evidence="2 3" key="1">
    <citation type="submission" date="2019-02" db="EMBL/GenBank/DDBJ databases">
        <title>Genomic data mining of an Antarctic deep-sea actinobacterium, Janibacterlimosus P3-3-X1.</title>
        <authorList>
            <person name="Liao L."/>
            <person name="Chen B."/>
        </authorList>
    </citation>
    <scope>NUCLEOTIDE SEQUENCE [LARGE SCALE GENOMIC DNA]</scope>
    <source>
        <strain evidence="2 3">P3-3-X1</strain>
    </source>
</reference>
<dbReference type="OrthoDB" id="3376896at2"/>
<feature type="region of interest" description="Disordered" evidence="1">
    <location>
        <begin position="92"/>
        <end position="128"/>
    </location>
</feature>
<dbReference type="STRING" id="1216970.GCA_001570985_01517"/>
<evidence type="ECO:0000256" key="1">
    <source>
        <dbReference type="SAM" id="MobiDB-lite"/>
    </source>
</evidence>
<dbReference type="Proteomes" id="UP000290408">
    <property type="component" value="Chromosome"/>
</dbReference>